<name>A0A7J0BPK6_9BACT</name>
<sequence>MKRIAIIPARGGSKRLPRKNVLPLQGKPLLAYSIETALESGVFDSVYVSSDDKEALQIAKEYNVSIAVRPPHLATDQATVAQTCLDLLSSLARQGASYDEVCCLYATSPLRTSQDIVNTLELLKKPGVCFSRSVCGYPLPPWQAQREDEDGNLSYFWPSYADKKSQELPHLVVDNGSIYAAKVPDFFKYGCFSGPGTRGYEMPYSRSVDINTMDDFKIVELLVFQNYKQ</sequence>
<gene>
    <name evidence="1" type="ORF">DSM101010T_35070</name>
</gene>
<dbReference type="EMBL" id="BLVO01000016">
    <property type="protein sequence ID" value="GFM35142.1"/>
    <property type="molecule type" value="Genomic_DNA"/>
</dbReference>
<dbReference type="RefSeq" id="WP_174406769.1">
    <property type="nucleotide sequence ID" value="NZ_BLVO01000016.1"/>
</dbReference>
<evidence type="ECO:0000313" key="2">
    <source>
        <dbReference type="Proteomes" id="UP000503840"/>
    </source>
</evidence>
<dbReference type="Pfam" id="PF02348">
    <property type="entry name" value="CTP_transf_3"/>
    <property type="match status" value="1"/>
</dbReference>
<dbReference type="InterPro" id="IPR050793">
    <property type="entry name" value="CMP-NeuNAc_synthase"/>
</dbReference>
<organism evidence="1 2">
    <name type="scientific">Desulfovibrio subterraneus</name>
    <dbReference type="NCBI Taxonomy" id="2718620"/>
    <lineage>
        <taxon>Bacteria</taxon>
        <taxon>Pseudomonadati</taxon>
        <taxon>Thermodesulfobacteriota</taxon>
        <taxon>Desulfovibrionia</taxon>
        <taxon>Desulfovibrionales</taxon>
        <taxon>Desulfovibrionaceae</taxon>
        <taxon>Desulfovibrio</taxon>
    </lineage>
</organism>
<dbReference type="InterPro" id="IPR029044">
    <property type="entry name" value="Nucleotide-diphossugar_trans"/>
</dbReference>
<keyword evidence="2" id="KW-1185">Reference proteome</keyword>
<reference evidence="1 2" key="1">
    <citation type="submission" date="2020-05" db="EMBL/GenBank/DDBJ databases">
        <title>Draft genome sequence of Desulfovibrio sp. strain HN2T.</title>
        <authorList>
            <person name="Ueno A."/>
            <person name="Tamazawa S."/>
            <person name="Tamamura S."/>
            <person name="Murakami T."/>
            <person name="Kiyama T."/>
            <person name="Inomata H."/>
            <person name="Amano Y."/>
            <person name="Miyakawa K."/>
            <person name="Tamaki H."/>
            <person name="Naganuma T."/>
            <person name="Kaneko K."/>
        </authorList>
    </citation>
    <scope>NUCLEOTIDE SEQUENCE [LARGE SCALE GENOMIC DNA]</scope>
    <source>
        <strain evidence="1 2">HN2</strain>
    </source>
</reference>
<dbReference type="Gene3D" id="3.90.550.10">
    <property type="entry name" value="Spore Coat Polysaccharide Biosynthesis Protein SpsA, Chain A"/>
    <property type="match status" value="1"/>
</dbReference>
<evidence type="ECO:0000313" key="1">
    <source>
        <dbReference type="EMBL" id="GFM35142.1"/>
    </source>
</evidence>
<protein>
    <submittedName>
        <fullName evidence="1">Acylneuraminate cytidylyltransferase</fullName>
    </submittedName>
</protein>
<dbReference type="PANTHER" id="PTHR21485:SF6">
    <property type="entry name" value="N-ACYLNEURAMINATE CYTIDYLYLTRANSFERASE-RELATED"/>
    <property type="match status" value="1"/>
</dbReference>
<dbReference type="GO" id="GO:0008781">
    <property type="term" value="F:N-acylneuraminate cytidylyltransferase activity"/>
    <property type="evidence" value="ECO:0007669"/>
    <property type="project" value="TreeGrafter"/>
</dbReference>
<dbReference type="CDD" id="cd02513">
    <property type="entry name" value="CMP-NeuAc_Synthase"/>
    <property type="match status" value="1"/>
</dbReference>
<keyword evidence="1" id="KW-0548">Nucleotidyltransferase</keyword>
<dbReference type="SUPFAM" id="SSF53448">
    <property type="entry name" value="Nucleotide-diphospho-sugar transferases"/>
    <property type="match status" value="1"/>
</dbReference>
<accession>A0A7J0BPK6</accession>
<keyword evidence="1" id="KW-0808">Transferase</keyword>
<dbReference type="PANTHER" id="PTHR21485">
    <property type="entry name" value="HAD SUPERFAMILY MEMBERS CMAS AND KDSC"/>
    <property type="match status" value="1"/>
</dbReference>
<proteinExistence type="predicted"/>
<dbReference type="AlphaFoldDB" id="A0A7J0BPK6"/>
<dbReference type="InterPro" id="IPR003329">
    <property type="entry name" value="Cytidylyl_trans"/>
</dbReference>
<dbReference type="Proteomes" id="UP000503840">
    <property type="component" value="Unassembled WGS sequence"/>
</dbReference>
<comment type="caution">
    <text evidence="1">The sequence shown here is derived from an EMBL/GenBank/DDBJ whole genome shotgun (WGS) entry which is preliminary data.</text>
</comment>